<dbReference type="PANTHER" id="PTHR43119">
    <property type="entry name" value="ABC TRANSPORT PROTEIN ATP-BINDING COMPONENT-RELATED"/>
    <property type="match status" value="1"/>
</dbReference>
<evidence type="ECO:0000256" key="2">
    <source>
        <dbReference type="ARBA" id="ARBA00022840"/>
    </source>
</evidence>
<evidence type="ECO:0000313" key="4">
    <source>
        <dbReference type="EMBL" id="GGF57818.1"/>
    </source>
</evidence>
<dbReference type="PROSITE" id="PS00211">
    <property type="entry name" value="ABC_TRANSPORTER_1"/>
    <property type="match status" value="1"/>
</dbReference>
<dbReference type="EMBL" id="BMHV01000005">
    <property type="protein sequence ID" value="GGF57818.1"/>
    <property type="molecule type" value="Genomic_DNA"/>
</dbReference>
<dbReference type="PANTHER" id="PTHR43119:SF1">
    <property type="entry name" value="ABC TRANSPORTER DOMAIN-CONTAINING PROTEIN"/>
    <property type="match status" value="1"/>
</dbReference>
<dbReference type="GO" id="GO:0016887">
    <property type="term" value="F:ATP hydrolysis activity"/>
    <property type="evidence" value="ECO:0007669"/>
    <property type="project" value="InterPro"/>
</dbReference>
<reference evidence="4" key="1">
    <citation type="journal article" date="2014" name="Int. J. Syst. Evol. Microbiol.">
        <title>Complete genome sequence of Corynebacterium casei LMG S-19264T (=DSM 44701T), isolated from a smear-ripened cheese.</title>
        <authorList>
            <consortium name="US DOE Joint Genome Institute (JGI-PGF)"/>
            <person name="Walter F."/>
            <person name="Albersmeier A."/>
            <person name="Kalinowski J."/>
            <person name="Ruckert C."/>
        </authorList>
    </citation>
    <scope>NUCLEOTIDE SEQUENCE</scope>
    <source>
        <strain evidence="4">CGMCC 1.15254</strain>
    </source>
</reference>
<dbReference type="RefSeq" id="WP_188662146.1">
    <property type="nucleotide sequence ID" value="NZ_BMHV01000005.1"/>
</dbReference>
<dbReference type="Gene3D" id="3.40.50.300">
    <property type="entry name" value="P-loop containing nucleotide triphosphate hydrolases"/>
    <property type="match status" value="1"/>
</dbReference>
<comment type="caution">
    <text evidence="4">The sequence shown here is derived from an EMBL/GenBank/DDBJ whole genome shotgun (WGS) entry which is preliminary data.</text>
</comment>
<dbReference type="GO" id="GO:0005524">
    <property type="term" value="F:ATP binding"/>
    <property type="evidence" value="ECO:0007669"/>
    <property type="project" value="UniProtKB-KW"/>
</dbReference>
<dbReference type="SMART" id="SM00382">
    <property type="entry name" value="AAA"/>
    <property type="match status" value="1"/>
</dbReference>
<gene>
    <name evidence="4" type="ORF">GCM10011332_09150</name>
</gene>
<accession>A0A917BUF4</accession>
<reference evidence="4" key="2">
    <citation type="submission" date="2020-09" db="EMBL/GenBank/DDBJ databases">
        <authorList>
            <person name="Sun Q."/>
            <person name="Zhou Y."/>
        </authorList>
    </citation>
    <scope>NUCLEOTIDE SEQUENCE</scope>
    <source>
        <strain evidence="4">CGMCC 1.15254</strain>
    </source>
</reference>
<dbReference type="Pfam" id="PF00005">
    <property type="entry name" value="ABC_tran"/>
    <property type="match status" value="1"/>
</dbReference>
<keyword evidence="2 4" id="KW-0067">ATP-binding</keyword>
<keyword evidence="5" id="KW-1185">Reference proteome</keyword>
<dbReference type="InterPro" id="IPR027417">
    <property type="entry name" value="P-loop_NTPase"/>
</dbReference>
<name>A0A917BUF4_9PROT</name>
<protein>
    <submittedName>
        <fullName evidence="4">ATP-binding protein</fullName>
    </submittedName>
</protein>
<evidence type="ECO:0000313" key="5">
    <source>
        <dbReference type="Proteomes" id="UP000632498"/>
    </source>
</evidence>
<dbReference type="Proteomes" id="UP000632498">
    <property type="component" value="Unassembled WGS sequence"/>
</dbReference>
<sequence length="204" mass="23106">MLKIEKLDVLNIKASRLCLAFGECIALCAPSGAGKSVFLKGLADLLENEGILSLKDQDRDVIAAPTWRQQVTYVGPKATWWDDEVKAHFQDLDWLGDMMERVDLSSETMNWPVSRLSSGEAQRLCLLRALEVHKRNEAGILLLDEPTSALDDKRARQVEALLQNYLTAKRIGLLFVSHDERQVDRFAQKIWRIEDGFVVEEAKP</sequence>
<dbReference type="InterPro" id="IPR003593">
    <property type="entry name" value="AAA+_ATPase"/>
</dbReference>
<evidence type="ECO:0000256" key="1">
    <source>
        <dbReference type="ARBA" id="ARBA00022741"/>
    </source>
</evidence>
<dbReference type="AlphaFoldDB" id="A0A917BUF4"/>
<evidence type="ECO:0000259" key="3">
    <source>
        <dbReference type="SMART" id="SM00382"/>
    </source>
</evidence>
<keyword evidence="1" id="KW-0547">Nucleotide-binding</keyword>
<feature type="domain" description="AAA+ ATPase" evidence="3">
    <location>
        <begin position="21"/>
        <end position="197"/>
    </location>
</feature>
<dbReference type="CDD" id="cd00267">
    <property type="entry name" value="ABC_ATPase"/>
    <property type="match status" value="1"/>
</dbReference>
<dbReference type="InterPro" id="IPR017871">
    <property type="entry name" value="ABC_transporter-like_CS"/>
</dbReference>
<dbReference type="InterPro" id="IPR003439">
    <property type="entry name" value="ABC_transporter-like_ATP-bd"/>
</dbReference>
<dbReference type="SUPFAM" id="SSF52540">
    <property type="entry name" value="P-loop containing nucleoside triphosphate hydrolases"/>
    <property type="match status" value="1"/>
</dbReference>
<proteinExistence type="predicted"/>
<organism evidence="4 5">
    <name type="scientific">Terasakiella brassicae</name>
    <dbReference type="NCBI Taxonomy" id="1634917"/>
    <lineage>
        <taxon>Bacteria</taxon>
        <taxon>Pseudomonadati</taxon>
        <taxon>Pseudomonadota</taxon>
        <taxon>Alphaproteobacteria</taxon>
        <taxon>Rhodospirillales</taxon>
        <taxon>Terasakiellaceae</taxon>
        <taxon>Terasakiella</taxon>
    </lineage>
</organism>